<protein>
    <submittedName>
        <fullName evidence="1">Uncharacterized protein</fullName>
    </submittedName>
</protein>
<dbReference type="OrthoDB" id="3558040at2759"/>
<accession>A0A8H4VYD0</accession>
<gene>
    <name evidence="1" type="ORF">G7Y89_g10854</name>
</gene>
<name>A0A8H4VYD0_9HELO</name>
<reference evidence="1 2" key="1">
    <citation type="submission" date="2020-03" db="EMBL/GenBank/DDBJ databases">
        <title>Draft Genome Sequence of Cudoniella acicularis.</title>
        <authorList>
            <person name="Buettner E."/>
            <person name="Kellner H."/>
        </authorList>
    </citation>
    <scope>NUCLEOTIDE SEQUENCE [LARGE SCALE GENOMIC DNA]</scope>
    <source>
        <strain evidence="1 2">DSM 108380</strain>
    </source>
</reference>
<dbReference type="EMBL" id="JAAMPI010000992">
    <property type="protein sequence ID" value="KAF4627298.1"/>
    <property type="molecule type" value="Genomic_DNA"/>
</dbReference>
<organism evidence="1 2">
    <name type="scientific">Cudoniella acicularis</name>
    <dbReference type="NCBI Taxonomy" id="354080"/>
    <lineage>
        <taxon>Eukaryota</taxon>
        <taxon>Fungi</taxon>
        <taxon>Dikarya</taxon>
        <taxon>Ascomycota</taxon>
        <taxon>Pezizomycotina</taxon>
        <taxon>Leotiomycetes</taxon>
        <taxon>Helotiales</taxon>
        <taxon>Tricladiaceae</taxon>
        <taxon>Cudoniella</taxon>
    </lineage>
</organism>
<dbReference type="AlphaFoldDB" id="A0A8H4VYD0"/>
<proteinExistence type="predicted"/>
<evidence type="ECO:0000313" key="2">
    <source>
        <dbReference type="Proteomes" id="UP000566819"/>
    </source>
</evidence>
<sequence length="389" mass="44511">MSSTESTINELPASNKAGLTYDTIEILLSYTNIGYVDSAIELLGAHLDDDAKEKLKYTREDVRPVFDDLTDNAEELFNVIRKSKVVLSGSRSVNFIKPGSSSRASDYDFYAEDNVHCIAMFMAYMTTIGVYWSFPSNTVEDVARLQDDYYKSARFQLIRGTLNRDGRVLDVQLMWRHGYSGSQCVLKFHSTAPQCFISGFAAVSLYHNLTSNDKSVAWYLNDISLDLKERTQIDGRVDVPHGFQDDGEARPAEKYKTQMERNKVAKQKYIDRGFTYVTKTCDDKPMGKFGGIIRHIGDDKSYVIPLDKYLDVSSWQPTFDEYVDRLNYVSWIELEGRIEVVSNPLSKYVCLDTSPEWLIPERSLERNDERSLYLRALAGEHYELSFNPC</sequence>
<keyword evidence="2" id="KW-1185">Reference proteome</keyword>
<evidence type="ECO:0000313" key="1">
    <source>
        <dbReference type="EMBL" id="KAF4627298.1"/>
    </source>
</evidence>
<dbReference type="Proteomes" id="UP000566819">
    <property type="component" value="Unassembled WGS sequence"/>
</dbReference>
<comment type="caution">
    <text evidence="1">The sequence shown here is derived from an EMBL/GenBank/DDBJ whole genome shotgun (WGS) entry which is preliminary data.</text>
</comment>